<dbReference type="AlphaFoldDB" id="A0AAP0E2F1"/>
<evidence type="ECO:0000313" key="2">
    <source>
        <dbReference type="Proteomes" id="UP001417504"/>
    </source>
</evidence>
<gene>
    <name evidence="1" type="ORF">Sjap_025795</name>
</gene>
<reference evidence="1 2" key="1">
    <citation type="submission" date="2024-01" db="EMBL/GenBank/DDBJ databases">
        <title>Genome assemblies of Stephania.</title>
        <authorList>
            <person name="Yang L."/>
        </authorList>
    </citation>
    <scope>NUCLEOTIDE SEQUENCE [LARGE SCALE GENOMIC DNA]</scope>
    <source>
        <strain evidence="1">QJT</strain>
        <tissue evidence="1">Leaf</tissue>
    </source>
</reference>
<proteinExistence type="predicted"/>
<name>A0AAP0E2F1_9MAGN</name>
<dbReference type="EMBL" id="JBBNAE010000011">
    <property type="protein sequence ID" value="KAK9085384.1"/>
    <property type="molecule type" value="Genomic_DNA"/>
</dbReference>
<evidence type="ECO:0000313" key="1">
    <source>
        <dbReference type="EMBL" id="KAK9085384.1"/>
    </source>
</evidence>
<protein>
    <submittedName>
        <fullName evidence="1">Uncharacterized protein</fullName>
    </submittedName>
</protein>
<dbReference type="Proteomes" id="UP001417504">
    <property type="component" value="Unassembled WGS sequence"/>
</dbReference>
<accession>A0AAP0E2F1</accession>
<comment type="caution">
    <text evidence="1">The sequence shown here is derived from an EMBL/GenBank/DDBJ whole genome shotgun (WGS) entry which is preliminary data.</text>
</comment>
<sequence>MEYRQLVFRDGTEMENDWEGSAIILCSAIVPSVPPSSPLPRSAIVASASLRHRRLCSATPSSLLLRYAIVASTSPSSPLLHHRCLYSGPLHHLRLCSAPLRHHLLRSAIITSVLARARRPCSTLPSSPFALRFALLRSTPGGEEQTRRFVL</sequence>
<keyword evidence="2" id="KW-1185">Reference proteome</keyword>
<organism evidence="1 2">
    <name type="scientific">Stephania japonica</name>
    <dbReference type="NCBI Taxonomy" id="461633"/>
    <lineage>
        <taxon>Eukaryota</taxon>
        <taxon>Viridiplantae</taxon>
        <taxon>Streptophyta</taxon>
        <taxon>Embryophyta</taxon>
        <taxon>Tracheophyta</taxon>
        <taxon>Spermatophyta</taxon>
        <taxon>Magnoliopsida</taxon>
        <taxon>Ranunculales</taxon>
        <taxon>Menispermaceae</taxon>
        <taxon>Menispermoideae</taxon>
        <taxon>Cissampelideae</taxon>
        <taxon>Stephania</taxon>
    </lineage>
</organism>